<comment type="similarity">
    <text evidence="3">Belongs to the CoaE family.</text>
</comment>
<dbReference type="GO" id="GO:0005524">
    <property type="term" value="F:ATP binding"/>
    <property type="evidence" value="ECO:0007669"/>
    <property type="project" value="UniProtKB-UniRule"/>
</dbReference>
<dbReference type="UniPathway" id="UPA00241">
    <property type="reaction ID" value="UER00356"/>
</dbReference>
<keyword evidence="3" id="KW-0173">Coenzyme A biosynthesis</keyword>
<name>A0A2Z4Y432_SUMC1</name>
<dbReference type="EMBL" id="CP030759">
    <property type="protein sequence ID" value="AXA35910.1"/>
    <property type="molecule type" value="Genomic_DNA"/>
</dbReference>
<dbReference type="Pfam" id="PF01121">
    <property type="entry name" value="CoaE"/>
    <property type="match status" value="1"/>
</dbReference>
<dbReference type="InterPro" id="IPR001977">
    <property type="entry name" value="Depp_CoAkinase"/>
</dbReference>
<dbReference type="NCBIfam" id="TIGR00152">
    <property type="entry name" value="dephospho-CoA kinase"/>
    <property type="match status" value="1"/>
</dbReference>
<gene>
    <name evidence="3" type="primary">coaE</name>
    <name evidence="5" type="ORF">BRCON_1133</name>
</gene>
<comment type="catalytic activity">
    <reaction evidence="3">
        <text>3'-dephospho-CoA + ATP = ADP + CoA + H(+)</text>
        <dbReference type="Rhea" id="RHEA:18245"/>
        <dbReference type="ChEBI" id="CHEBI:15378"/>
        <dbReference type="ChEBI" id="CHEBI:30616"/>
        <dbReference type="ChEBI" id="CHEBI:57287"/>
        <dbReference type="ChEBI" id="CHEBI:57328"/>
        <dbReference type="ChEBI" id="CHEBI:456216"/>
        <dbReference type="EC" id="2.7.1.24"/>
    </reaction>
</comment>
<keyword evidence="3" id="KW-0808">Transferase</keyword>
<evidence type="ECO:0000313" key="6">
    <source>
        <dbReference type="Proteomes" id="UP000262583"/>
    </source>
</evidence>
<dbReference type="Gene3D" id="3.40.50.300">
    <property type="entry name" value="P-loop containing nucleotide triphosphate hydrolases"/>
    <property type="match status" value="1"/>
</dbReference>
<proteinExistence type="inferred from homology"/>
<dbReference type="PROSITE" id="PS51219">
    <property type="entry name" value="DPCK"/>
    <property type="match status" value="1"/>
</dbReference>
<accession>A0A2Z4Y432</accession>
<keyword evidence="3" id="KW-0963">Cytoplasm</keyword>
<sequence length="181" mass="20622">MFQELAGAIVIDADSIAHEVQEPGGAAYEAILNAFGKEVLLPDGRISRAKLGELVFRDPKKRTVLNEIIHPRVRERELELLEKYREHPLVILMVPLLFENQMESLVDKVVVVATDDAIRRERLKARSGWDDEEISRRLAAQLSDDEKVRRADYVIWNSGSMQETQSQVEALLKELGFLQTT</sequence>
<dbReference type="PANTHER" id="PTHR10695:SF46">
    <property type="entry name" value="BIFUNCTIONAL COENZYME A SYNTHASE-RELATED"/>
    <property type="match status" value="1"/>
</dbReference>
<keyword evidence="1 3" id="KW-0547">Nucleotide-binding</keyword>
<evidence type="ECO:0000256" key="4">
    <source>
        <dbReference type="NCBIfam" id="TIGR00152"/>
    </source>
</evidence>
<organism evidence="5 6">
    <name type="scientific">Sumerlaea chitinivorans</name>
    <dbReference type="NCBI Taxonomy" id="2250252"/>
    <lineage>
        <taxon>Bacteria</taxon>
        <taxon>Candidatus Sumerlaeota</taxon>
        <taxon>Candidatus Sumerlaeia</taxon>
        <taxon>Candidatus Sumerlaeales</taxon>
        <taxon>Candidatus Sumerlaeaceae</taxon>
        <taxon>Candidatus Sumerlaea</taxon>
    </lineage>
</organism>
<evidence type="ECO:0000256" key="2">
    <source>
        <dbReference type="ARBA" id="ARBA00022840"/>
    </source>
</evidence>
<dbReference type="Proteomes" id="UP000262583">
    <property type="component" value="Chromosome"/>
</dbReference>
<dbReference type="GO" id="GO:0015937">
    <property type="term" value="P:coenzyme A biosynthetic process"/>
    <property type="evidence" value="ECO:0007669"/>
    <property type="project" value="UniProtKB-UniRule"/>
</dbReference>
<dbReference type="SUPFAM" id="SSF52540">
    <property type="entry name" value="P-loop containing nucleoside triphosphate hydrolases"/>
    <property type="match status" value="1"/>
</dbReference>
<dbReference type="InterPro" id="IPR027417">
    <property type="entry name" value="P-loop_NTPase"/>
</dbReference>
<protein>
    <recommendedName>
        <fullName evidence="3 4">Dephospho-CoA kinase</fullName>
        <ecNumber evidence="3 4">2.7.1.24</ecNumber>
    </recommendedName>
    <alternativeName>
        <fullName evidence="3">Dephosphocoenzyme A kinase</fullName>
    </alternativeName>
</protein>
<dbReference type="CDD" id="cd02022">
    <property type="entry name" value="DPCK"/>
    <property type="match status" value="1"/>
</dbReference>
<dbReference type="AlphaFoldDB" id="A0A2Z4Y432"/>
<dbReference type="GO" id="GO:0004140">
    <property type="term" value="F:dephospho-CoA kinase activity"/>
    <property type="evidence" value="ECO:0007669"/>
    <property type="project" value="UniProtKB-UniRule"/>
</dbReference>
<reference evidence="5 6" key="1">
    <citation type="submission" date="2018-05" db="EMBL/GenBank/DDBJ databases">
        <title>A metagenomic window into the 2 km-deep terrestrial subsurface aquifer revealed taxonomically and functionally diverse microbial community comprising novel uncultured bacterial lineages.</title>
        <authorList>
            <person name="Kadnikov V.V."/>
            <person name="Mardanov A.V."/>
            <person name="Beletsky A.V."/>
            <person name="Banks D."/>
            <person name="Pimenov N.V."/>
            <person name="Frank Y.A."/>
            <person name="Karnachuk O.V."/>
            <person name="Ravin N.V."/>
        </authorList>
    </citation>
    <scope>NUCLEOTIDE SEQUENCE [LARGE SCALE GENOMIC DNA]</scope>
    <source>
        <strain evidence="5">BY</strain>
    </source>
</reference>
<dbReference type="GO" id="GO:0005737">
    <property type="term" value="C:cytoplasm"/>
    <property type="evidence" value="ECO:0007669"/>
    <property type="project" value="UniProtKB-SubCell"/>
</dbReference>
<comment type="pathway">
    <text evidence="3">Cofactor biosynthesis; coenzyme A biosynthesis; CoA from (R)-pantothenate: step 5/5.</text>
</comment>
<dbReference type="EC" id="2.7.1.24" evidence="3 4"/>
<evidence type="ECO:0000256" key="3">
    <source>
        <dbReference type="HAMAP-Rule" id="MF_00376"/>
    </source>
</evidence>
<keyword evidence="3 5" id="KW-0418">Kinase</keyword>
<keyword evidence="2 3" id="KW-0067">ATP-binding</keyword>
<dbReference type="PANTHER" id="PTHR10695">
    <property type="entry name" value="DEPHOSPHO-COA KINASE-RELATED"/>
    <property type="match status" value="1"/>
</dbReference>
<evidence type="ECO:0000313" key="5">
    <source>
        <dbReference type="EMBL" id="AXA35910.1"/>
    </source>
</evidence>
<evidence type="ECO:0000256" key="1">
    <source>
        <dbReference type="ARBA" id="ARBA00022741"/>
    </source>
</evidence>
<comment type="caution">
    <text evidence="3">Lacks conserved residue(s) required for the propagation of feature annotation.</text>
</comment>
<dbReference type="KEGG" id="schv:BRCON_1133"/>
<dbReference type="HAMAP" id="MF_00376">
    <property type="entry name" value="Dephospho_CoA_kinase"/>
    <property type="match status" value="1"/>
</dbReference>
<comment type="subcellular location">
    <subcellularLocation>
        <location evidence="3">Cytoplasm</location>
    </subcellularLocation>
</comment>
<comment type="function">
    <text evidence="3">Catalyzes the phosphorylation of the 3'-hydroxyl group of dephosphocoenzyme A to form coenzyme A.</text>
</comment>